<dbReference type="InterPro" id="IPR011029">
    <property type="entry name" value="DEATH-like_dom_sf"/>
</dbReference>
<dbReference type="PROSITE" id="PS50017">
    <property type="entry name" value="DEATH_DOMAIN"/>
    <property type="match status" value="1"/>
</dbReference>
<evidence type="ECO:0000256" key="3">
    <source>
        <dbReference type="ARBA" id="ARBA00022737"/>
    </source>
</evidence>
<dbReference type="PANTHER" id="PTHR46874:SF1">
    <property type="entry name" value="TUMOR NECROSIS FACTOR RECEPTOR SUPERFAMILY MEMBER 6"/>
    <property type="match status" value="1"/>
</dbReference>
<evidence type="ECO:0000259" key="8">
    <source>
        <dbReference type="PROSITE" id="PS50050"/>
    </source>
</evidence>
<keyword evidence="3" id="KW-0677">Repeat</keyword>
<dbReference type="GO" id="GO:0045121">
    <property type="term" value="C:membrane raft"/>
    <property type="evidence" value="ECO:0007669"/>
    <property type="project" value="TreeGrafter"/>
</dbReference>
<dbReference type="Proteomes" id="UP001174136">
    <property type="component" value="Unassembled WGS sequence"/>
</dbReference>
<evidence type="ECO:0000256" key="2">
    <source>
        <dbReference type="ARBA" id="ARBA00022729"/>
    </source>
</evidence>
<proteinExistence type="predicted"/>
<evidence type="ECO:0000313" key="10">
    <source>
        <dbReference type="Proteomes" id="UP001174136"/>
    </source>
</evidence>
<keyword evidence="10" id="KW-1185">Reference proteome</keyword>
<dbReference type="GO" id="GO:0043066">
    <property type="term" value="P:negative regulation of apoptotic process"/>
    <property type="evidence" value="ECO:0007669"/>
    <property type="project" value="TreeGrafter"/>
</dbReference>
<keyword evidence="9" id="KW-0675">Receptor</keyword>
<dbReference type="SUPFAM" id="SSF47986">
    <property type="entry name" value="DEATH domain"/>
    <property type="match status" value="1"/>
</dbReference>
<evidence type="ECO:0000256" key="4">
    <source>
        <dbReference type="ARBA" id="ARBA00023157"/>
    </source>
</evidence>
<dbReference type="SUPFAM" id="SSF57586">
    <property type="entry name" value="TNF receptor-like"/>
    <property type="match status" value="1"/>
</dbReference>
<protein>
    <submittedName>
        <fullName evidence="9">Tumor necrosis factor receptor superfamily member 6</fullName>
    </submittedName>
</protein>
<comment type="caution">
    <text evidence="6">Lacks conserved residue(s) required for the propagation of feature annotation.</text>
</comment>
<accession>A0AA47N751</accession>
<dbReference type="InterPro" id="IPR000488">
    <property type="entry name" value="Death_dom"/>
</dbReference>
<dbReference type="Gene3D" id="2.10.50.10">
    <property type="entry name" value="Tumor Necrosis Factor Receptor, subunit A, domain 2"/>
    <property type="match status" value="1"/>
</dbReference>
<dbReference type="GO" id="GO:0097527">
    <property type="term" value="P:necroptotic signaling pathway"/>
    <property type="evidence" value="ECO:0007669"/>
    <property type="project" value="TreeGrafter"/>
</dbReference>
<evidence type="ECO:0000313" key="9">
    <source>
        <dbReference type="EMBL" id="KAK0152934.1"/>
    </source>
</evidence>
<evidence type="ECO:0000259" key="7">
    <source>
        <dbReference type="PROSITE" id="PS50017"/>
    </source>
</evidence>
<dbReference type="EMBL" id="JAOPHQ010000878">
    <property type="protein sequence ID" value="KAK0152934.1"/>
    <property type="molecule type" value="Genomic_DNA"/>
</dbReference>
<dbReference type="AlphaFoldDB" id="A0AA47N751"/>
<comment type="caution">
    <text evidence="9">The sequence shown here is derived from an EMBL/GenBank/DDBJ whole genome shotgun (WGS) entry which is preliminary data.</text>
</comment>
<dbReference type="SMART" id="SM00208">
    <property type="entry name" value="TNFR"/>
    <property type="match status" value="1"/>
</dbReference>
<keyword evidence="5" id="KW-0325">Glycoprotein</keyword>
<keyword evidence="4" id="KW-1015">Disulfide bond</keyword>
<dbReference type="Gene3D" id="1.10.533.10">
    <property type="entry name" value="Death Domain, Fas"/>
    <property type="match status" value="1"/>
</dbReference>
<dbReference type="GO" id="GO:0009897">
    <property type="term" value="C:external side of plasma membrane"/>
    <property type="evidence" value="ECO:0007669"/>
    <property type="project" value="TreeGrafter"/>
</dbReference>
<evidence type="ECO:0000256" key="1">
    <source>
        <dbReference type="ARBA" id="ARBA00022703"/>
    </source>
</evidence>
<evidence type="ECO:0000256" key="6">
    <source>
        <dbReference type="PROSITE-ProRule" id="PRU00206"/>
    </source>
</evidence>
<dbReference type="GO" id="GO:0097192">
    <property type="term" value="P:extrinsic apoptotic signaling pathway in absence of ligand"/>
    <property type="evidence" value="ECO:0007669"/>
    <property type="project" value="TreeGrafter"/>
</dbReference>
<organism evidence="9 10">
    <name type="scientific">Merluccius polli</name>
    <name type="common">Benguela hake</name>
    <name type="synonym">Merluccius cadenati</name>
    <dbReference type="NCBI Taxonomy" id="89951"/>
    <lineage>
        <taxon>Eukaryota</taxon>
        <taxon>Metazoa</taxon>
        <taxon>Chordata</taxon>
        <taxon>Craniata</taxon>
        <taxon>Vertebrata</taxon>
        <taxon>Euteleostomi</taxon>
        <taxon>Actinopterygii</taxon>
        <taxon>Neopterygii</taxon>
        <taxon>Teleostei</taxon>
        <taxon>Neoteleostei</taxon>
        <taxon>Acanthomorphata</taxon>
        <taxon>Zeiogadaria</taxon>
        <taxon>Gadariae</taxon>
        <taxon>Gadiformes</taxon>
        <taxon>Gadoidei</taxon>
        <taxon>Merlucciidae</taxon>
        <taxon>Merluccius</taxon>
    </lineage>
</organism>
<dbReference type="GO" id="GO:0005031">
    <property type="term" value="F:tumor necrosis factor receptor activity"/>
    <property type="evidence" value="ECO:0007669"/>
    <property type="project" value="TreeGrafter"/>
</dbReference>
<reference evidence="9" key="1">
    <citation type="journal article" date="2023" name="Front. Mar. Sci.">
        <title>A new Merluccius polli reference genome to investigate the effects of global change in West African waters.</title>
        <authorList>
            <person name="Mateo J.L."/>
            <person name="Blanco-Fernandez C."/>
            <person name="Garcia-Vazquez E."/>
            <person name="Machado-Schiaffino G."/>
        </authorList>
    </citation>
    <scope>NUCLEOTIDE SEQUENCE</scope>
    <source>
        <strain evidence="9">C29</strain>
        <tissue evidence="9">Fin</tissue>
    </source>
</reference>
<feature type="repeat" description="TNFR-Cys" evidence="6">
    <location>
        <begin position="43"/>
        <end position="81"/>
    </location>
</feature>
<dbReference type="GO" id="GO:0031265">
    <property type="term" value="C:CD95 death-inducing signaling complex"/>
    <property type="evidence" value="ECO:0007669"/>
    <property type="project" value="TreeGrafter"/>
</dbReference>
<sequence length="182" mass="20770">MAPMKSAGDEFPPDGVQTLVVVVTIANLEVKEECTITKDAVCQCREDHYCSSTLCTTCNPCDKCEGRAVKSLCTGTTNTVCGEKDVDIKPHVEEIATALRWWFMRDVALKSGFTRDDINSLRLKHPDFTERTPQLLHQWVEKMEKMGNNATRELLEKLTDLRRFYVHDRVLSILYMRKPAET</sequence>
<gene>
    <name evidence="9" type="primary">FAS_0</name>
    <name evidence="9" type="ORF">N1851_005398</name>
</gene>
<feature type="domain" description="Death" evidence="7">
    <location>
        <begin position="105"/>
        <end position="174"/>
    </location>
</feature>
<keyword evidence="2" id="KW-0732">Signal</keyword>
<dbReference type="PANTHER" id="PTHR46874">
    <property type="entry name" value="TUMOR NECROSIS FACTOR RECEPTOR SUPERFAMILY MEMBER 6"/>
    <property type="match status" value="1"/>
</dbReference>
<dbReference type="InterPro" id="IPR001368">
    <property type="entry name" value="TNFR/NGFR_Cys_rich_reg"/>
</dbReference>
<evidence type="ECO:0000256" key="5">
    <source>
        <dbReference type="ARBA" id="ARBA00023180"/>
    </source>
</evidence>
<name>A0AA47N751_MERPO</name>
<dbReference type="PROSITE" id="PS50050">
    <property type="entry name" value="TNFR_NGFR_2"/>
    <property type="match status" value="1"/>
</dbReference>
<dbReference type="Pfam" id="PF00531">
    <property type="entry name" value="Death"/>
    <property type="match status" value="1"/>
</dbReference>
<dbReference type="GO" id="GO:0097049">
    <property type="term" value="P:motor neuron apoptotic process"/>
    <property type="evidence" value="ECO:0007669"/>
    <property type="project" value="TreeGrafter"/>
</dbReference>
<keyword evidence="1" id="KW-0053">Apoptosis</keyword>
<feature type="domain" description="TNFR-Cys" evidence="8">
    <location>
        <begin position="43"/>
        <end position="81"/>
    </location>
</feature>
<dbReference type="GO" id="GO:0032872">
    <property type="term" value="P:regulation of stress-activated MAPK cascade"/>
    <property type="evidence" value="ECO:0007669"/>
    <property type="project" value="TreeGrafter"/>
</dbReference>
<dbReference type="GO" id="GO:0006924">
    <property type="term" value="P:activation-induced cell death of T cells"/>
    <property type="evidence" value="ECO:0007669"/>
    <property type="project" value="TreeGrafter"/>
</dbReference>